<dbReference type="InterPro" id="IPR000070">
    <property type="entry name" value="Pectinesterase_cat"/>
</dbReference>
<dbReference type="Proteomes" id="UP000233551">
    <property type="component" value="Unassembled WGS sequence"/>
</dbReference>
<evidence type="ECO:0000256" key="5">
    <source>
        <dbReference type="ARBA" id="ARBA00023085"/>
    </source>
</evidence>
<dbReference type="InterPro" id="IPR011050">
    <property type="entry name" value="Pectin_lyase_fold/virulence"/>
</dbReference>
<proteinExistence type="inferred from homology"/>
<keyword evidence="6" id="KW-0732">Signal</keyword>
<feature type="chain" id="PRO_5014168057" description="pectinesterase" evidence="6">
    <location>
        <begin position="25"/>
        <end position="319"/>
    </location>
</feature>
<gene>
    <name evidence="8" type="ORF">CRG98_039242</name>
</gene>
<dbReference type="Pfam" id="PF01095">
    <property type="entry name" value="Pectinesterase"/>
    <property type="match status" value="1"/>
</dbReference>
<organism evidence="8 9">
    <name type="scientific">Punica granatum</name>
    <name type="common">Pomegranate</name>
    <dbReference type="NCBI Taxonomy" id="22663"/>
    <lineage>
        <taxon>Eukaryota</taxon>
        <taxon>Viridiplantae</taxon>
        <taxon>Streptophyta</taxon>
        <taxon>Embryophyta</taxon>
        <taxon>Tracheophyta</taxon>
        <taxon>Spermatophyta</taxon>
        <taxon>Magnoliopsida</taxon>
        <taxon>eudicotyledons</taxon>
        <taxon>Gunneridae</taxon>
        <taxon>Pentapetalae</taxon>
        <taxon>rosids</taxon>
        <taxon>malvids</taxon>
        <taxon>Myrtales</taxon>
        <taxon>Lythraceae</taxon>
        <taxon>Punica</taxon>
    </lineage>
</organism>
<dbReference type="SUPFAM" id="SSF51126">
    <property type="entry name" value="Pectin lyase-like"/>
    <property type="match status" value="1"/>
</dbReference>
<dbReference type="GO" id="GO:0042545">
    <property type="term" value="P:cell wall modification"/>
    <property type="evidence" value="ECO:0007669"/>
    <property type="project" value="InterPro"/>
</dbReference>
<reference evidence="8 9" key="1">
    <citation type="submission" date="2017-11" db="EMBL/GenBank/DDBJ databases">
        <title>De-novo sequencing of pomegranate (Punica granatum L.) genome.</title>
        <authorList>
            <person name="Akparov Z."/>
            <person name="Amiraslanov A."/>
            <person name="Hajiyeva S."/>
            <person name="Abbasov M."/>
            <person name="Kaur K."/>
            <person name="Hamwieh A."/>
            <person name="Solovyev V."/>
            <person name="Salamov A."/>
            <person name="Braich B."/>
            <person name="Kosarev P."/>
            <person name="Mahmoud A."/>
            <person name="Hajiyev E."/>
            <person name="Babayeva S."/>
            <person name="Izzatullayeva V."/>
            <person name="Mammadov A."/>
            <person name="Mammadov A."/>
            <person name="Sharifova S."/>
            <person name="Ojaghi J."/>
            <person name="Eynullazada K."/>
            <person name="Bayramov B."/>
            <person name="Abdulazimova A."/>
            <person name="Shahmuradov I."/>
        </authorList>
    </citation>
    <scope>NUCLEOTIDE SEQUENCE [LARGE SCALE GENOMIC DNA]</scope>
    <source>
        <strain evidence="9">cv. AG2017</strain>
        <tissue evidence="8">Leaf</tissue>
    </source>
</reference>
<evidence type="ECO:0000256" key="3">
    <source>
        <dbReference type="ARBA" id="ARBA00013229"/>
    </source>
</evidence>
<evidence type="ECO:0000259" key="7">
    <source>
        <dbReference type="Pfam" id="PF01095"/>
    </source>
</evidence>
<evidence type="ECO:0000256" key="2">
    <source>
        <dbReference type="ARBA" id="ARBA00008891"/>
    </source>
</evidence>
<evidence type="ECO:0000313" key="8">
    <source>
        <dbReference type="EMBL" id="PKI40396.1"/>
    </source>
</evidence>
<dbReference type="STRING" id="22663.A0A2I0IAK6"/>
<accession>A0A2I0IAK6</accession>
<dbReference type="EC" id="3.1.1.11" evidence="3"/>
<dbReference type="GO" id="GO:0045490">
    <property type="term" value="P:pectin catabolic process"/>
    <property type="evidence" value="ECO:0007669"/>
    <property type="project" value="UniProtKB-UniPathway"/>
</dbReference>
<feature type="signal peptide" evidence="6">
    <location>
        <begin position="1"/>
        <end position="24"/>
    </location>
</feature>
<dbReference type="PANTHER" id="PTHR31321">
    <property type="entry name" value="ACYL-COA THIOESTER HYDROLASE YBHC-RELATED"/>
    <property type="match status" value="1"/>
</dbReference>
<comment type="caution">
    <text evidence="8">The sequence shown here is derived from an EMBL/GenBank/DDBJ whole genome shotgun (WGS) entry which is preliminary data.</text>
</comment>
<comment type="pathway">
    <text evidence="1">Glycan metabolism; pectin degradation; 2-dehydro-3-deoxy-D-gluconate from pectin: step 1/5.</text>
</comment>
<protein>
    <recommendedName>
        <fullName evidence="3">pectinesterase</fullName>
        <ecNumber evidence="3">3.1.1.11</ecNumber>
    </recommendedName>
</protein>
<dbReference type="UniPathway" id="UPA00545">
    <property type="reaction ID" value="UER00823"/>
</dbReference>
<dbReference type="InterPro" id="IPR012334">
    <property type="entry name" value="Pectin_lyas_fold"/>
</dbReference>
<keyword evidence="4" id="KW-0378">Hydrolase</keyword>
<keyword evidence="5" id="KW-0063">Aspartyl esterase</keyword>
<evidence type="ECO:0000256" key="1">
    <source>
        <dbReference type="ARBA" id="ARBA00005184"/>
    </source>
</evidence>
<dbReference type="AlphaFoldDB" id="A0A2I0IAK6"/>
<comment type="similarity">
    <text evidence="2">Belongs to the pectinesterase family.</text>
</comment>
<evidence type="ECO:0000313" key="9">
    <source>
        <dbReference type="Proteomes" id="UP000233551"/>
    </source>
</evidence>
<keyword evidence="9" id="KW-1185">Reference proteome</keyword>
<feature type="domain" description="Pectinesterase catalytic" evidence="7">
    <location>
        <begin position="70"/>
        <end position="134"/>
    </location>
</feature>
<evidence type="ECO:0000256" key="6">
    <source>
        <dbReference type="SAM" id="SignalP"/>
    </source>
</evidence>
<dbReference type="PANTHER" id="PTHR31321:SF87">
    <property type="entry name" value="PECTINESTERASE 63-RELATED"/>
    <property type="match status" value="1"/>
</dbReference>
<sequence>MASKIYSLVGTIIFIAILAGLANADDTTPIPANKSELQTWFEANMKPLDARKGELESKLEVAEAVPRVIRVRQDGSGDFRSISEVVHSIEADNTRRVIVSIGPGVYIEKVKIDRSKPFLTLHGVPNDMPLISSNGDCSAIRNSGHCHLDLGVRLLCSRQHRCHVAIWLINLWNTSPRPTGQIPGEQAVEIPHLNTELRTLGDGNSTVITTQARESKDEDSDYSLIHCSVTGTGSGTFLGRAWRPTPGIVAPAGWSNDNHPKRDSLVEFREYKNIGPGANPAGQAKFVKQMTDEEVRPFLSLGYIVASEWLLPPLQPRLV</sequence>
<name>A0A2I0IAK6_PUNGR</name>
<evidence type="ECO:0000256" key="4">
    <source>
        <dbReference type="ARBA" id="ARBA00022801"/>
    </source>
</evidence>
<dbReference type="Gene3D" id="2.160.20.10">
    <property type="entry name" value="Single-stranded right-handed beta-helix, Pectin lyase-like"/>
    <property type="match status" value="2"/>
</dbReference>
<dbReference type="GO" id="GO:0030599">
    <property type="term" value="F:pectinesterase activity"/>
    <property type="evidence" value="ECO:0007669"/>
    <property type="project" value="UniProtKB-EC"/>
</dbReference>
<dbReference type="EMBL" id="PGOL01003585">
    <property type="protein sequence ID" value="PKI40396.1"/>
    <property type="molecule type" value="Genomic_DNA"/>
</dbReference>